<keyword evidence="2" id="KW-1185">Reference proteome</keyword>
<evidence type="ECO:0000313" key="1">
    <source>
        <dbReference type="EMBL" id="TCS95584.1"/>
    </source>
</evidence>
<gene>
    <name evidence="1" type="ORF">EDD58_102158</name>
</gene>
<comment type="caution">
    <text evidence="1">The sequence shown here is derived from an EMBL/GenBank/DDBJ whole genome shotgun (WGS) entry which is preliminary data.</text>
</comment>
<dbReference type="EMBL" id="SMAG01000002">
    <property type="protein sequence ID" value="TCS95584.1"/>
    <property type="molecule type" value="Genomic_DNA"/>
</dbReference>
<name>A0A4R3LBB0_9BACL</name>
<protein>
    <submittedName>
        <fullName evidence="1">Uncharacterized protein</fullName>
    </submittedName>
</protein>
<proteinExistence type="predicted"/>
<sequence>MAINQDLEKGLLHLLTLYEQNHLNGLESKQVD</sequence>
<accession>A0A4R3LBB0</accession>
<organism evidence="1 2">
    <name type="scientific">Hazenella coriacea</name>
    <dbReference type="NCBI Taxonomy" id="1179467"/>
    <lineage>
        <taxon>Bacteria</taxon>
        <taxon>Bacillati</taxon>
        <taxon>Bacillota</taxon>
        <taxon>Bacilli</taxon>
        <taxon>Bacillales</taxon>
        <taxon>Thermoactinomycetaceae</taxon>
        <taxon>Hazenella</taxon>
    </lineage>
</organism>
<reference evidence="1 2" key="1">
    <citation type="submission" date="2019-03" db="EMBL/GenBank/DDBJ databases">
        <title>Genomic Encyclopedia of Type Strains, Phase IV (KMG-IV): sequencing the most valuable type-strain genomes for metagenomic binning, comparative biology and taxonomic classification.</title>
        <authorList>
            <person name="Goeker M."/>
        </authorList>
    </citation>
    <scope>NUCLEOTIDE SEQUENCE [LARGE SCALE GENOMIC DNA]</scope>
    <source>
        <strain evidence="1 2">DSM 45707</strain>
    </source>
</reference>
<dbReference type="Proteomes" id="UP000294937">
    <property type="component" value="Unassembled WGS sequence"/>
</dbReference>
<evidence type="ECO:0000313" key="2">
    <source>
        <dbReference type="Proteomes" id="UP000294937"/>
    </source>
</evidence>
<dbReference type="AlphaFoldDB" id="A0A4R3LBB0"/>